<evidence type="ECO:0000313" key="1">
    <source>
        <dbReference type="EMBL" id="GAI84699.1"/>
    </source>
</evidence>
<comment type="caution">
    <text evidence="1">The sequence shown here is derived from an EMBL/GenBank/DDBJ whole genome shotgun (WGS) entry which is preliminary data.</text>
</comment>
<name>X1TXD2_9ZZZZ</name>
<sequence>ETDKVMRGIDAPTGFWECDVPQKRDETIKRNMRAILQLFNIKVLVCPERVEIKGAIPTQVLDKPTGDESKTALIISSPSLIKGRGKLWLKRE</sequence>
<dbReference type="EMBL" id="BARW01005951">
    <property type="protein sequence ID" value="GAI84699.1"/>
    <property type="molecule type" value="Genomic_DNA"/>
</dbReference>
<organism evidence="1">
    <name type="scientific">marine sediment metagenome</name>
    <dbReference type="NCBI Taxonomy" id="412755"/>
    <lineage>
        <taxon>unclassified sequences</taxon>
        <taxon>metagenomes</taxon>
        <taxon>ecological metagenomes</taxon>
    </lineage>
</organism>
<feature type="non-terminal residue" evidence="1">
    <location>
        <position position="1"/>
    </location>
</feature>
<proteinExistence type="predicted"/>
<accession>X1TXD2</accession>
<reference evidence="1" key="1">
    <citation type="journal article" date="2014" name="Front. Microbiol.">
        <title>High frequency of phylogenetically diverse reductive dehalogenase-homologous genes in deep subseafloor sedimentary metagenomes.</title>
        <authorList>
            <person name="Kawai M."/>
            <person name="Futagami T."/>
            <person name="Toyoda A."/>
            <person name="Takaki Y."/>
            <person name="Nishi S."/>
            <person name="Hori S."/>
            <person name="Arai W."/>
            <person name="Tsubouchi T."/>
            <person name="Morono Y."/>
            <person name="Uchiyama I."/>
            <person name="Ito T."/>
            <person name="Fujiyama A."/>
            <person name="Inagaki F."/>
            <person name="Takami H."/>
        </authorList>
    </citation>
    <scope>NUCLEOTIDE SEQUENCE</scope>
    <source>
        <strain evidence="1">Expedition CK06-06</strain>
    </source>
</reference>
<gene>
    <name evidence="1" type="ORF">S12H4_12464</name>
</gene>
<protein>
    <submittedName>
        <fullName evidence="1">Uncharacterized protein</fullName>
    </submittedName>
</protein>
<dbReference type="AlphaFoldDB" id="X1TXD2"/>